<proteinExistence type="predicted"/>
<dbReference type="EMBL" id="CP097503">
    <property type="protein sequence ID" value="URD83262.1"/>
    <property type="molecule type" value="Genomic_DNA"/>
</dbReference>
<accession>A0A9E7EWF3</accession>
<sequence length="59" mass="6214">MHQSSSSLGGSASPPQATRGMQVLDSVARPASPPQKPWQLAEKGGRNCSVDGLFFNSRT</sequence>
<dbReference type="AlphaFoldDB" id="A0A9E7EWF3"/>
<evidence type="ECO:0000313" key="3">
    <source>
        <dbReference type="Proteomes" id="UP001055439"/>
    </source>
</evidence>
<feature type="region of interest" description="Disordered" evidence="1">
    <location>
        <begin position="1"/>
        <end position="45"/>
    </location>
</feature>
<evidence type="ECO:0000256" key="1">
    <source>
        <dbReference type="SAM" id="MobiDB-lite"/>
    </source>
</evidence>
<dbReference type="Proteomes" id="UP001055439">
    <property type="component" value="Chromosome 10"/>
</dbReference>
<organism evidence="2 3">
    <name type="scientific">Musa troglodytarum</name>
    <name type="common">fe'i banana</name>
    <dbReference type="NCBI Taxonomy" id="320322"/>
    <lineage>
        <taxon>Eukaryota</taxon>
        <taxon>Viridiplantae</taxon>
        <taxon>Streptophyta</taxon>
        <taxon>Embryophyta</taxon>
        <taxon>Tracheophyta</taxon>
        <taxon>Spermatophyta</taxon>
        <taxon>Magnoliopsida</taxon>
        <taxon>Liliopsida</taxon>
        <taxon>Zingiberales</taxon>
        <taxon>Musaceae</taxon>
        <taxon>Musa</taxon>
    </lineage>
</organism>
<protein>
    <submittedName>
        <fullName evidence="2">Uncharacterized protein</fullName>
    </submittedName>
</protein>
<reference evidence="2" key="1">
    <citation type="submission" date="2022-05" db="EMBL/GenBank/DDBJ databases">
        <title>The Musa troglodytarum L. genome provides insights into the mechanism of non-climacteric behaviour and enrichment of carotenoids.</title>
        <authorList>
            <person name="Wang J."/>
        </authorList>
    </citation>
    <scope>NUCLEOTIDE SEQUENCE</scope>
    <source>
        <tissue evidence="2">Leaf</tissue>
    </source>
</reference>
<feature type="compositionally biased region" description="Low complexity" evidence="1">
    <location>
        <begin position="1"/>
        <end position="17"/>
    </location>
</feature>
<evidence type="ECO:0000313" key="2">
    <source>
        <dbReference type="EMBL" id="URD83262.1"/>
    </source>
</evidence>
<keyword evidence="3" id="KW-1185">Reference proteome</keyword>
<gene>
    <name evidence="2" type="ORF">MUK42_01816</name>
</gene>
<name>A0A9E7EWF3_9LILI</name>